<dbReference type="AlphaFoldDB" id="A0A9D9J4N2"/>
<gene>
    <name evidence="1" type="ORF">IAB78_08215</name>
</gene>
<reference evidence="1" key="1">
    <citation type="submission" date="2020-10" db="EMBL/GenBank/DDBJ databases">
        <authorList>
            <person name="Gilroy R."/>
        </authorList>
    </citation>
    <scope>NUCLEOTIDE SEQUENCE</scope>
    <source>
        <strain evidence="1">B2-16538</strain>
    </source>
</reference>
<proteinExistence type="predicted"/>
<name>A0A9D9J4N2_9BACT</name>
<sequence>MKKVLILISALFFIVSVLDVKGEDFRRKYRNFSWSQMSLTPSDYPDMDPAKSKFGASFVTGRTFFFHSKPILGMIKFGLDATWVDLNWNNYTSEYMGENGMETASNHQIEYSLHVGPSVAINPVGKLNINAYFRYAPTFSAQLSMTDDFALYGNYATMFVTGGMVSWGIIGVGAEYRFGNCNYKTLLGDGVAAAMDMSGFRAFITLRFK</sequence>
<comment type="caution">
    <text evidence="1">The sequence shown here is derived from an EMBL/GenBank/DDBJ whole genome shotgun (WGS) entry which is preliminary data.</text>
</comment>
<accession>A0A9D9J4N2</accession>
<evidence type="ECO:0000313" key="1">
    <source>
        <dbReference type="EMBL" id="MBO8486391.1"/>
    </source>
</evidence>
<dbReference type="EMBL" id="JADILX010000124">
    <property type="protein sequence ID" value="MBO8486391.1"/>
    <property type="molecule type" value="Genomic_DNA"/>
</dbReference>
<reference evidence="1" key="2">
    <citation type="journal article" date="2021" name="PeerJ">
        <title>Extensive microbial diversity within the chicken gut microbiome revealed by metagenomics and culture.</title>
        <authorList>
            <person name="Gilroy R."/>
            <person name="Ravi A."/>
            <person name="Getino M."/>
            <person name="Pursley I."/>
            <person name="Horton D.L."/>
            <person name="Alikhan N.F."/>
            <person name="Baker D."/>
            <person name="Gharbi K."/>
            <person name="Hall N."/>
            <person name="Watson M."/>
            <person name="Adriaenssens E.M."/>
            <person name="Foster-Nyarko E."/>
            <person name="Jarju S."/>
            <person name="Secka A."/>
            <person name="Antonio M."/>
            <person name="Oren A."/>
            <person name="Chaudhuri R.R."/>
            <person name="La Ragione R."/>
            <person name="Hildebrand F."/>
            <person name="Pallen M.J."/>
        </authorList>
    </citation>
    <scope>NUCLEOTIDE SEQUENCE</scope>
    <source>
        <strain evidence="1">B2-16538</strain>
    </source>
</reference>
<protein>
    <submittedName>
        <fullName evidence="1">Uncharacterized protein</fullName>
    </submittedName>
</protein>
<dbReference type="Proteomes" id="UP000823750">
    <property type="component" value="Unassembled WGS sequence"/>
</dbReference>
<organism evidence="1 2">
    <name type="scientific">Candidatus Cryptobacteroides excrementavium</name>
    <dbReference type="NCBI Taxonomy" id="2840759"/>
    <lineage>
        <taxon>Bacteria</taxon>
        <taxon>Pseudomonadati</taxon>
        <taxon>Bacteroidota</taxon>
        <taxon>Bacteroidia</taxon>
        <taxon>Bacteroidales</taxon>
        <taxon>Candidatus Cryptobacteroides</taxon>
    </lineage>
</organism>
<evidence type="ECO:0000313" key="2">
    <source>
        <dbReference type="Proteomes" id="UP000823750"/>
    </source>
</evidence>